<evidence type="ECO:0000313" key="3">
    <source>
        <dbReference type="Proteomes" id="UP001501020"/>
    </source>
</evidence>
<dbReference type="EMBL" id="BAAAMR010000024">
    <property type="protein sequence ID" value="GAA2137058.1"/>
    <property type="molecule type" value="Genomic_DNA"/>
</dbReference>
<evidence type="ECO:0000259" key="1">
    <source>
        <dbReference type="PROSITE" id="PS50943"/>
    </source>
</evidence>
<comment type="caution">
    <text evidence="2">The sequence shown here is derived from an EMBL/GenBank/DDBJ whole genome shotgun (WGS) entry which is preliminary data.</text>
</comment>
<keyword evidence="3" id="KW-1185">Reference proteome</keyword>
<gene>
    <name evidence="2" type="ORF">GCM10009727_32160</name>
</gene>
<proteinExistence type="predicted"/>
<dbReference type="PROSITE" id="PS50943">
    <property type="entry name" value="HTH_CROC1"/>
    <property type="match status" value="1"/>
</dbReference>
<dbReference type="InterPro" id="IPR001387">
    <property type="entry name" value="Cro/C1-type_HTH"/>
</dbReference>
<dbReference type="Proteomes" id="UP001501020">
    <property type="component" value="Unassembled WGS sequence"/>
</dbReference>
<accession>A0ABN2Z5K6</accession>
<dbReference type="Gene3D" id="1.10.260.40">
    <property type="entry name" value="lambda repressor-like DNA-binding domains"/>
    <property type="match status" value="1"/>
</dbReference>
<name>A0ABN2Z5K6_9ACTN</name>
<sequence length="256" mass="28681">MNDLLRRALEEAQLTEDDVAKRLDVDPKTVHRWLAGRIPYPRHRATLCDLLDHTAEDLWPQLSAPRPLPEPPGAQILATYPHRWAVPRAVWQHHFASARHEIGILAYAGLFLAEDQGVMRTIADRARDGVAVRILLGNPNGPRISERGADEGVGDSLAAKIRNALVLYEPLRDLDNVEIRLHDTVLYNSIYQADDDLLINPHAYGIPASHAPVLHLRNTQPNDMAATYQHSFERVWSGTGTLGIARCAMDARKQPY</sequence>
<reference evidence="2 3" key="1">
    <citation type="journal article" date="2019" name="Int. J. Syst. Evol. Microbiol.">
        <title>The Global Catalogue of Microorganisms (GCM) 10K type strain sequencing project: providing services to taxonomists for standard genome sequencing and annotation.</title>
        <authorList>
            <consortium name="The Broad Institute Genomics Platform"/>
            <consortium name="The Broad Institute Genome Sequencing Center for Infectious Disease"/>
            <person name="Wu L."/>
            <person name="Ma J."/>
        </authorList>
    </citation>
    <scope>NUCLEOTIDE SEQUENCE [LARGE SCALE GENOMIC DNA]</scope>
    <source>
        <strain evidence="2 3">JCM 13850</strain>
    </source>
</reference>
<dbReference type="SUPFAM" id="SSF56024">
    <property type="entry name" value="Phospholipase D/nuclease"/>
    <property type="match status" value="1"/>
</dbReference>
<organism evidence="2 3">
    <name type="scientific">Actinomadura napierensis</name>
    <dbReference type="NCBI Taxonomy" id="267854"/>
    <lineage>
        <taxon>Bacteria</taxon>
        <taxon>Bacillati</taxon>
        <taxon>Actinomycetota</taxon>
        <taxon>Actinomycetes</taxon>
        <taxon>Streptosporangiales</taxon>
        <taxon>Thermomonosporaceae</taxon>
        <taxon>Actinomadura</taxon>
    </lineage>
</organism>
<dbReference type="CDD" id="cd00093">
    <property type="entry name" value="HTH_XRE"/>
    <property type="match status" value="1"/>
</dbReference>
<dbReference type="RefSeq" id="WP_344267224.1">
    <property type="nucleotide sequence ID" value="NZ_BAAAMR010000024.1"/>
</dbReference>
<protein>
    <submittedName>
        <fullName evidence="2">DUF5919 domain-containing protein</fullName>
    </submittedName>
</protein>
<feature type="domain" description="HTH cro/C1-type" evidence="1">
    <location>
        <begin position="5"/>
        <end position="58"/>
    </location>
</feature>
<dbReference type="InterPro" id="IPR010982">
    <property type="entry name" value="Lambda_DNA-bd_dom_sf"/>
</dbReference>
<evidence type="ECO:0000313" key="2">
    <source>
        <dbReference type="EMBL" id="GAA2137058.1"/>
    </source>
</evidence>
<dbReference type="SUPFAM" id="SSF47413">
    <property type="entry name" value="lambda repressor-like DNA-binding domains"/>
    <property type="match status" value="1"/>
</dbReference>